<dbReference type="EC" id="5.3.1.6" evidence="2"/>
<dbReference type="GO" id="GO:0004751">
    <property type="term" value="F:ribose-5-phosphate isomerase activity"/>
    <property type="evidence" value="ECO:0007669"/>
    <property type="project" value="UniProtKB-EC"/>
</dbReference>
<gene>
    <name evidence="5" type="primary">rpiA_2</name>
    <name evidence="5" type="ORF">NCTC11872_01257</name>
</gene>
<protein>
    <recommendedName>
        <fullName evidence="2">ribose-5-phosphate isomerase</fullName>
        <ecNumber evidence="2">5.3.1.6</ecNumber>
    </recommendedName>
    <alternativeName>
        <fullName evidence="4">Phosphoriboisomerase</fullName>
    </alternativeName>
</protein>
<dbReference type="Proteomes" id="UP000249936">
    <property type="component" value="Unassembled WGS sequence"/>
</dbReference>
<dbReference type="EMBL" id="UASK01000005">
    <property type="protein sequence ID" value="SPX41647.1"/>
    <property type="molecule type" value="Genomic_DNA"/>
</dbReference>
<dbReference type="AlphaFoldDB" id="A0A2X1RQ78"/>
<proteinExistence type="predicted"/>
<dbReference type="InterPro" id="IPR037171">
    <property type="entry name" value="NagB/RpiA_transferase-like"/>
</dbReference>
<dbReference type="Gene3D" id="3.40.50.1360">
    <property type="match status" value="1"/>
</dbReference>
<dbReference type="GO" id="GO:0005829">
    <property type="term" value="C:cytosol"/>
    <property type="evidence" value="ECO:0007669"/>
    <property type="project" value="TreeGrafter"/>
</dbReference>
<dbReference type="PANTHER" id="PTHR11934:SF0">
    <property type="entry name" value="RIBOSE-5-PHOSPHATE ISOMERASE"/>
    <property type="match status" value="1"/>
</dbReference>
<dbReference type="GO" id="GO:0006014">
    <property type="term" value="P:D-ribose metabolic process"/>
    <property type="evidence" value="ECO:0007669"/>
    <property type="project" value="TreeGrafter"/>
</dbReference>
<evidence type="ECO:0000256" key="2">
    <source>
        <dbReference type="ARBA" id="ARBA00011959"/>
    </source>
</evidence>
<evidence type="ECO:0000256" key="4">
    <source>
        <dbReference type="ARBA" id="ARBA00029734"/>
    </source>
</evidence>
<dbReference type="SUPFAM" id="SSF100950">
    <property type="entry name" value="NagB/RpiA/CoA transferase-like"/>
    <property type="match status" value="1"/>
</dbReference>
<organism evidence="5 6">
    <name type="scientific">Haemophilus influenzae</name>
    <dbReference type="NCBI Taxonomy" id="727"/>
    <lineage>
        <taxon>Bacteria</taxon>
        <taxon>Pseudomonadati</taxon>
        <taxon>Pseudomonadota</taxon>
        <taxon>Gammaproteobacteria</taxon>
        <taxon>Pasteurellales</taxon>
        <taxon>Pasteurellaceae</taxon>
        <taxon>Haemophilus</taxon>
    </lineage>
</organism>
<dbReference type="GO" id="GO:0009052">
    <property type="term" value="P:pentose-phosphate shunt, non-oxidative branch"/>
    <property type="evidence" value="ECO:0007669"/>
    <property type="project" value="InterPro"/>
</dbReference>
<dbReference type="Pfam" id="PF06026">
    <property type="entry name" value="Rib_5-P_isom_A"/>
    <property type="match status" value="1"/>
</dbReference>
<evidence type="ECO:0000313" key="5">
    <source>
        <dbReference type="EMBL" id="SPX41647.1"/>
    </source>
</evidence>
<dbReference type="InterPro" id="IPR004788">
    <property type="entry name" value="Ribose5P_isomerase_type_A"/>
</dbReference>
<dbReference type="FunFam" id="3.40.50.1360:FF:000001">
    <property type="entry name" value="Ribose-5-phosphate isomerase A"/>
    <property type="match status" value="1"/>
</dbReference>
<name>A0A2X1RQ78_HAEIF</name>
<sequence>MNQLEMKKLAAQAALQYVKADTIVGVGSGSTVNCFIEALGTIKDKIQGAVAASKESEELLRKQGIEVFNANDVSSLDIYVDGADEINPQKMMIKGGGAALTREKNSRCISEKIYLYCGFK</sequence>
<reference evidence="5 6" key="1">
    <citation type="submission" date="2018-06" db="EMBL/GenBank/DDBJ databases">
        <authorList>
            <consortium name="Pathogen Informatics"/>
            <person name="Doyle S."/>
        </authorList>
    </citation>
    <scope>NUCLEOTIDE SEQUENCE [LARGE SCALE GENOMIC DNA]</scope>
    <source>
        <strain evidence="5 6">NCTC11872</strain>
    </source>
</reference>
<evidence type="ECO:0000313" key="6">
    <source>
        <dbReference type="Proteomes" id="UP000249936"/>
    </source>
</evidence>
<dbReference type="PANTHER" id="PTHR11934">
    <property type="entry name" value="RIBOSE-5-PHOSPHATE ISOMERASE"/>
    <property type="match status" value="1"/>
</dbReference>
<keyword evidence="3 5" id="KW-0413">Isomerase</keyword>
<accession>A0A2X1RQ78</accession>
<evidence type="ECO:0000256" key="3">
    <source>
        <dbReference type="ARBA" id="ARBA00023235"/>
    </source>
</evidence>
<comment type="catalytic activity">
    <reaction evidence="1">
        <text>aldehydo-D-ribose 5-phosphate = D-ribulose 5-phosphate</text>
        <dbReference type="Rhea" id="RHEA:14657"/>
        <dbReference type="ChEBI" id="CHEBI:58121"/>
        <dbReference type="ChEBI" id="CHEBI:58273"/>
        <dbReference type="EC" id="5.3.1.6"/>
    </reaction>
</comment>
<evidence type="ECO:0000256" key="1">
    <source>
        <dbReference type="ARBA" id="ARBA00001713"/>
    </source>
</evidence>